<dbReference type="InterPro" id="IPR001509">
    <property type="entry name" value="Epimerase_deHydtase"/>
</dbReference>
<protein>
    <recommendedName>
        <fullName evidence="2">NAD-dependent epimerase/dehydratase domain-containing protein</fullName>
    </recommendedName>
</protein>
<dbReference type="EMBL" id="UINC01078184">
    <property type="protein sequence ID" value="SVC19017.1"/>
    <property type="molecule type" value="Genomic_DNA"/>
</dbReference>
<reference evidence="3" key="1">
    <citation type="submission" date="2018-05" db="EMBL/GenBank/DDBJ databases">
        <authorList>
            <person name="Lanie J.A."/>
            <person name="Ng W.-L."/>
            <person name="Kazmierczak K.M."/>
            <person name="Andrzejewski T.M."/>
            <person name="Davidsen T.M."/>
            <person name="Wayne K.J."/>
            <person name="Tettelin H."/>
            <person name="Glass J.I."/>
            <person name="Rusch D."/>
            <person name="Podicherti R."/>
            <person name="Tsui H.-C.T."/>
            <person name="Winkler M.E."/>
        </authorList>
    </citation>
    <scope>NUCLEOTIDE SEQUENCE</scope>
</reference>
<sequence length="294" mass="32430">VLGSRKKQSTPNWLPRSEVVKLIWDDKDALTEACRNVDAVIHAAGMNAQDCTEDPVAALEFNGVATARLAEAACKAGVNQLIYPSTAHVYSNPLQGKVSEDTCPHNSHPYATSHLAGESTVLHALNQKLIRNVKVLRLSNAFGRPLHKDVNCWSLLVNDLCRQAVTTGKMTIKSNGTQVRDFISLSDVCSVVEHLIKKKANHYNHHILNVGLGKSMTVLEMAKMIQARCKVVLGFDPILKHSNNEPCEQQERFEFCVDSLANLGIPLEGKINLEIDELLLGCEKWFKSSLNLTA</sequence>
<dbReference type="CDD" id="cd08946">
    <property type="entry name" value="SDR_e"/>
    <property type="match status" value="1"/>
</dbReference>
<dbReference type="PANTHER" id="PTHR43000">
    <property type="entry name" value="DTDP-D-GLUCOSE 4,6-DEHYDRATASE-RELATED"/>
    <property type="match status" value="1"/>
</dbReference>
<dbReference type="InterPro" id="IPR036291">
    <property type="entry name" value="NAD(P)-bd_dom_sf"/>
</dbReference>
<feature type="non-terminal residue" evidence="3">
    <location>
        <position position="1"/>
    </location>
</feature>
<dbReference type="AlphaFoldDB" id="A0A382K7I9"/>
<evidence type="ECO:0000256" key="1">
    <source>
        <dbReference type="ARBA" id="ARBA00007637"/>
    </source>
</evidence>
<gene>
    <name evidence="3" type="ORF">METZ01_LOCUS271871</name>
</gene>
<dbReference type="Pfam" id="PF01370">
    <property type="entry name" value="Epimerase"/>
    <property type="match status" value="1"/>
</dbReference>
<evidence type="ECO:0000313" key="3">
    <source>
        <dbReference type="EMBL" id="SVC19017.1"/>
    </source>
</evidence>
<organism evidence="3">
    <name type="scientific">marine metagenome</name>
    <dbReference type="NCBI Taxonomy" id="408172"/>
    <lineage>
        <taxon>unclassified sequences</taxon>
        <taxon>metagenomes</taxon>
        <taxon>ecological metagenomes</taxon>
    </lineage>
</organism>
<dbReference type="SUPFAM" id="SSF51735">
    <property type="entry name" value="NAD(P)-binding Rossmann-fold domains"/>
    <property type="match status" value="1"/>
</dbReference>
<name>A0A382K7I9_9ZZZZ</name>
<accession>A0A382K7I9</accession>
<evidence type="ECO:0000259" key="2">
    <source>
        <dbReference type="Pfam" id="PF01370"/>
    </source>
</evidence>
<comment type="similarity">
    <text evidence="1">Belongs to the NAD(P)-dependent epimerase/dehydratase family.</text>
</comment>
<proteinExistence type="inferred from homology"/>
<feature type="domain" description="NAD-dependent epimerase/dehydratase" evidence="2">
    <location>
        <begin position="4"/>
        <end position="211"/>
    </location>
</feature>
<dbReference type="Gene3D" id="3.40.50.720">
    <property type="entry name" value="NAD(P)-binding Rossmann-like Domain"/>
    <property type="match status" value="1"/>
</dbReference>